<accession>A0ACB0MFZ2</accession>
<evidence type="ECO:0000313" key="1">
    <source>
        <dbReference type="EMBL" id="CAJ2679067.1"/>
    </source>
</evidence>
<dbReference type="EMBL" id="CASHSV030000823">
    <property type="protein sequence ID" value="CAJ2679067.1"/>
    <property type="molecule type" value="Genomic_DNA"/>
</dbReference>
<organism evidence="1 2">
    <name type="scientific">Trifolium pratense</name>
    <name type="common">Red clover</name>
    <dbReference type="NCBI Taxonomy" id="57577"/>
    <lineage>
        <taxon>Eukaryota</taxon>
        <taxon>Viridiplantae</taxon>
        <taxon>Streptophyta</taxon>
        <taxon>Embryophyta</taxon>
        <taxon>Tracheophyta</taxon>
        <taxon>Spermatophyta</taxon>
        <taxon>Magnoliopsida</taxon>
        <taxon>eudicotyledons</taxon>
        <taxon>Gunneridae</taxon>
        <taxon>Pentapetalae</taxon>
        <taxon>rosids</taxon>
        <taxon>fabids</taxon>
        <taxon>Fabales</taxon>
        <taxon>Fabaceae</taxon>
        <taxon>Papilionoideae</taxon>
        <taxon>50 kb inversion clade</taxon>
        <taxon>NPAAA clade</taxon>
        <taxon>Hologalegina</taxon>
        <taxon>IRL clade</taxon>
        <taxon>Trifolieae</taxon>
        <taxon>Trifolium</taxon>
    </lineage>
</organism>
<sequence length="66" mass="7400">MFARGDAKLYATLCSLFSLPFKYGKGKQARLGLIIDIDISLRILLLCYTLILTSFDDCEKMFGSSI</sequence>
<dbReference type="Proteomes" id="UP001177021">
    <property type="component" value="Unassembled WGS sequence"/>
</dbReference>
<comment type="caution">
    <text evidence="1">The sequence shown here is derived from an EMBL/GenBank/DDBJ whole genome shotgun (WGS) entry which is preliminary data.</text>
</comment>
<protein>
    <submittedName>
        <fullName evidence="1">Uncharacterized protein</fullName>
    </submittedName>
</protein>
<reference evidence="1" key="1">
    <citation type="submission" date="2023-10" db="EMBL/GenBank/DDBJ databases">
        <authorList>
            <person name="Rodriguez Cubillos JULIANA M."/>
            <person name="De Vega J."/>
        </authorList>
    </citation>
    <scope>NUCLEOTIDE SEQUENCE</scope>
</reference>
<evidence type="ECO:0000313" key="2">
    <source>
        <dbReference type="Proteomes" id="UP001177021"/>
    </source>
</evidence>
<gene>
    <name evidence="1" type="ORF">MILVUS5_LOCUS41242</name>
</gene>
<proteinExistence type="predicted"/>
<keyword evidence="2" id="KW-1185">Reference proteome</keyword>
<name>A0ACB0MFZ2_TRIPR</name>